<dbReference type="PANTHER" id="PTHR43415">
    <property type="entry name" value="SPERMIDINE N(1)-ACETYLTRANSFERASE"/>
    <property type="match status" value="1"/>
</dbReference>
<dbReference type="InterPro" id="IPR016181">
    <property type="entry name" value="Acyl_CoA_acyltransferase"/>
</dbReference>
<dbReference type="SUPFAM" id="SSF55729">
    <property type="entry name" value="Acyl-CoA N-acyltransferases (Nat)"/>
    <property type="match status" value="1"/>
</dbReference>
<dbReference type="AlphaFoldDB" id="A0A7J9PCP6"/>
<keyword evidence="2" id="KW-0808">Transferase</keyword>
<sequence length="175" mass="20691">MDKRLFLRALEYDDLEFINKLRNDDTLFEFTCGNKYFISSQRDKKWIEDKIFNNNSQLYLMICTVNSYDPIGYICSTNIDYINRKAQWGGIVIGKEFSGKGYGTEAGKLLLDHLFGELGMNMVYGFWKEDHDASLRMAEKIGFQKDGLMRDYVFKKNRFHNAYICTILKRDYEKK</sequence>
<dbReference type="GO" id="GO:0016747">
    <property type="term" value="F:acyltransferase activity, transferring groups other than amino-acyl groups"/>
    <property type="evidence" value="ECO:0007669"/>
    <property type="project" value="InterPro"/>
</dbReference>
<comment type="caution">
    <text evidence="2">The sequence shown here is derived from an EMBL/GenBank/DDBJ whole genome shotgun (WGS) entry which is preliminary data.</text>
</comment>
<proteinExistence type="predicted"/>
<accession>A0A7J9PCP6</accession>
<dbReference type="Pfam" id="PF13302">
    <property type="entry name" value="Acetyltransf_3"/>
    <property type="match status" value="1"/>
</dbReference>
<dbReference type="Proteomes" id="UP000568063">
    <property type="component" value="Unassembled WGS sequence"/>
</dbReference>
<reference evidence="2 3" key="1">
    <citation type="submission" date="2020-07" db="EMBL/GenBank/DDBJ databases">
        <title>Genomic Encyclopedia of Type Strains, Phase IV (KMG-V): Genome sequencing to study the core and pangenomes of soil and plant-associated prokaryotes.</title>
        <authorList>
            <person name="Whitman W."/>
        </authorList>
    </citation>
    <scope>NUCLEOTIDE SEQUENCE [LARGE SCALE GENOMIC DNA]</scope>
    <source>
        <strain evidence="2 3">C9</strain>
    </source>
</reference>
<dbReference type="EMBL" id="JACDUM010000002">
    <property type="protein sequence ID" value="MBA2860460.1"/>
    <property type="molecule type" value="Genomic_DNA"/>
</dbReference>
<feature type="domain" description="N-acetyltransferase" evidence="1">
    <location>
        <begin position="5"/>
        <end position="168"/>
    </location>
</feature>
<dbReference type="PROSITE" id="PS51186">
    <property type="entry name" value="GNAT"/>
    <property type="match status" value="1"/>
</dbReference>
<evidence type="ECO:0000313" key="2">
    <source>
        <dbReference type="EMBL" id="MBA2860460.1"/>
    </source>
</evidence>
<evidence type="ECO:0000259" key="1">
    <source>
        <dbReference type="PROSITE" id="PS51186"/>
    </source>
</evidence>
<dbReference type="PANTHER" id="PTHR43415:SF3">
    <property type="entry name" value="GNAT-FAMILY ACETYLTRANSFERASE"/>
    <property type="match status" value="1"/>
</dbReference>
<organism evidence="2 3">
    <name type="scientific">Methanococcus maripaludis</name>
    <name type="common">Methanococcus deltae</name>
    <dbReference type="NCBI Taxonomy" id="39152"/>
    <lineage>
        <taxon>Archaea</taxon>
        <taxon>Methanobacteriati</taxon>
        <taxon>Methanobacteriota</taxon>
        <taxon>Methanomada group</taxon>
        <taxon>Methanococci</taxon>
        <taxon>Methanococcales</taxon>
        <taxon>Methanococcaceae</taxon>
        <taxon>Methanococcus</taxon>
    </lineage>
</organism>
<protein>
    <submittedName>
        <fullName evidence="2">RimJ/RimL family protein N-acetyltransferase</fullName>
    </submittedName>
</protein>
<name>A0A7J9PCP6_METMI</name>
<gene>
    <name evidence="2" type="ORF">HNP91_001275</name>
</gene>
<dbReference type="Gene3D" id="3.40.630.30">
    <property type="match status" value="1"/>
</dbReference>
<dbReference type="RefSeq" id="WP_181521780.1">
    <property type="nucleotide sequence ID" value="NZ_JACDUM010000002.1"/>
</dbReference>
<evidence type="ECO:0000313" key="3">
    <source>
        <dbReference type="Proteomes" id="UP000568063"/>
    </source>
</evidence>
<dbReference type="InterPro" id="IPR000182">
    <property type="entry name" value="GNAT_dom"/>
</dbReference>